<dbReference type="PANTHER" id="PTHR43031:SF17">
    <property type="entry name" value="SULFURTRANSFERASE YTWF-RELATED"/>
    <property type="match status" value="1"/>
</dbReference>
<dbReference type="STRING" id="708126.BW727_100206"/>
<dbReference type="OrthoDB" id="9800872at2"/>
<keyword evidence="2" id="KW-0808">Transferase</keyword>
<evidence type="ECO:0000313" key="3">
    <source>
        <dbReference type="Proteomes" id="UP000188993"/>
    </source>
</evidence>
<accession>A0A1S6IM53</accession>
<keyword evidence="3" id="KW-1185">Reference proteome</keyword>
<dbReference type="InterPro" id="IPR036873">
    <property type="entry name" value="Rhodanese-like_dom_sf"/>
</dbReference>
<dbReference type="SUPFAM" id="SSF52821">
    <property type="entry name" value="Rhodanese/Cell cycle control phosphatase"/>
    <property type="match status" value="1"/>
</dbReference>
<dbReference type="GO" id="GO:0004792">
    <property type="term" value="F:thiosulfate-cyanide sulfurtransferase activity"/>
    <property type="evidence" value="ECO:0007669"/>
    <property type="project" value="UniProtKB-EC"/>
</dbReference>
<dbReference type="RefSeq" id="WP_062467994.1">
    <property type="nucleotide sequence ID" value="NZ_BBYN01000005.1"/>
</dbReference>
<dbReference type="InterPro" id="IPR001763">
    <property type="entry name" value="Rhodanese-like_dom"/>
</dbReference>
<dbReference type="Gene3D" id="3.40.250.10">
    <property type="entry name" value="Rhodanese-like domain"/>
    <property type="match status" value="1"/>
</dbReference>
<sequence length="104" mass="11383">MFGLFQSIQSVSTKELETKLTDNITLLDVRTPDEYRSGHISKAKNVPVDKIASHSGNKDQPVYVICQSGMRSKRAAKALKSNGYKPINVRGGMSQWSGSVRGGK</sequence>
<protein>
    <submittedName>
        <fullName evidence="2">Thiosulfate sulfurtransferase PspE</fullName>
        <ecNumber evidence="2">2.8.1.1</ecNumber>
    </submittedName>
</protein>
<dbReference type="EMBL" id="CP019728">
    <property type="protein sequence ID" value="AQS52615.1"/>
    <property type="molecule type" value="Genomic_DNA"/>
</dbReference>
<dbReference type="SMART" id="SM00450">
    <property type="entry name" value="RHOD"/>
    <property type="match status" value="1"/>
</dbReference>
<evidence type="ECO:0000313" key="2">
    <source>
        <dbReference type="EMBL" id="AQS52615.1"/>
    </source>
</evidence>
<dbReference type="Proteomes" id="UP000188993">
    <property type="component" value="Chromosome"/>
</dbReference>
<evidence type="ECO:0000259" key="1">
    <source>
        <dbReference type="PROSITE" id="PS50206"/>
    </source>
</evidence>
<reference evidence="2 3" key="1">
    <citation type="journal article" date="2014" name="Int. J. Syst. Evol. Microbiol.">
        <title>Jeotgalibaca dankookensis gen. nov., sp. nov., a member of the family Carnobacteriaceae, isolated from seujeot (Korean traditional food).</title>
        <authorList>
            <person name="Lee D.G."/>
            <person name="Trujillo M.E."/>
            <person name="Kang H."/>
            <person name="Ahn T.Y."/>
        </authorList>
    </citation>
    <scope>NUCLEOTIDE SEQUENCE [LARGE SCALE GENOMIC DNA]</scope>
    <source>
        <strain evidence="2 3">EX-07</strain>
    </source>
</reference>
<name>A0A1S6IM53_9LACT</name>
<organism evidence="2 3">
    <name type="scientific">Jeotgalibaca dankookensis</name>
    <dbReference type="NCBI Taxonomy" id="708126"/>
    <lineage>
        <taxon>Bacteria</taxon>
        <taxon>Bacillati</taxon>
        <taxon>Bacillota</taxon>
        <taxon>Bacilli</taxon>
        <taxon>Lactobacillales</taxon>
        <taxon>Carnobacteriaceae</taxon>
        <taxon>Jeotgalibaca</taxon>
    </lineage>
</organism>
<dbReference type="KEGG" id="jda:BW727_100206"/>
<dbReference type="CDD" id="cd00158">
    <property type="entry name" value="RHOD"/>
    <property type="match status" value="1"/>
</dbReference>
<dbReference type="AlphaFoldDB" id="A0A1S6IM53"/>
<dbReference type="PROSITE" id="PS50206">
    <property type="entry name" value="RHODANESE_3"/>
    <property type="match status" value="1"/>
</dbReference>
<dbReference type="EC" id="2.8.1.1" evidence="2"/>
<gene>
    <name evidence="2" type="primary">pspE</name>
    <name evidence="2" type="ORF">BW727_100206</name>
</gene>
<dbReference type="PANTHER" id="PTHR43031">
    <property type="entry name" value="FAD-DEPENDENT OXIDOREDUCTASE"/>
    <property type="match status" value="1"/>
</dbReference>
<dbReference type="InterPro" id="IPR050229">
    <property type="entry name" value="GlpE_sulfurtransferase"/>
</dbReference>
<feature type="domain" description="Rhodanese" evidence="1">
    <location>
        <begin position="20"/>
        <end position="101"/>
    </location>
</feature>
<dbReference type="Pfam" id="PF00581">
    <property type="entry name" value="Rhodanese"/>
    <property type="match status" value="1"/>
</dbReference>
<proteinExistence type="predicted"/>